<evidence type="ECO:0000313" key="1">
    <source>
        <dbReference type="EMBL" id="KAK3063410.1"/>
    </source>
</evidence>
<dbReference type="EMBL" id="JAWDJW010006859">
    <property type="protein sequence ID" value="KAK3063410.1"/>
    <property type="molecule type" value="Genomic_DNA"/>
</dbReference>
<reference evidence="1" key="1">
    <citation type="submission" date="2024-09" db="EMBL/GenBank/DDBJ databases">
        <title>Black Yeasts Isolated from many extreme environments.</title>
        <authorList>
            <person name="Coleine C."/>
            <person name="Stajich J.E."/>
            <person name="Selbmann L."/>
        </authorList>
    </citation>
    <scope>NUCLEOTIDE SEQUENCE</scope>
    <source>
        <strain evidence="1">CCFEE 5737</strain>
    </source>
</reference>
<comment type="caution">
    <text evidence="1">The sequence shown here is derived from an EMBL/GenBank/DDBJ whole genome shotgun (WGS) entry which is preliminary data.</text>
</comment>
<evidence type="ECO:0000313" key="2">
    <source>
        <dbReference type="Proteomes" id="UP001186974"/>
    </source>
</evidence>
<proteinExistence type="predicted"/>
<sequence length="506" mass="57620">MAFNLPLIGPISALSIFGLTIGATIIYILLNALYNTFLHPLRRYPGPPLWSTTAIPYTLANIKGELPFRVLAFHRKYGPVIRIRPNELSFTDPEAWDDIYGLHSGRRQNPKDASAYTPPMPGVERGIVLANDAVHGKLRRIYGPAFTPRAVEEQSGMVMKYANLLIEQLKRAVEKEAVQDMSAWYNFTTFDLTGEFAFGEAFHCLENGGQYHFFLTTVFNGVVTGLRMMQFERYGLLTALKPFIPKSAMKPKEDMDQYCKELVDRRLERGYDPSTNDVFNYLLQNKDPEDQLALDDLYENAIALVVAGSETTATLLTGTTYFLCRHPETLKKVQREVRTAFKSDEDITVKVVNDLPYMIAVLCEALRIFPPSGFGFPRFISAEKGQMVAGHYLPLKTVASISHHAAYRYERNFARPDEFIPERWLPEAPAEFANDKRGVLQPFMVGPRGCLGKNLAYAEMRLLLAKMLWHFDFELADPADEWYEGLKAFMLWEKDLLKVRLTPVER</sequence>
<dbReference type="Proteomes" id="UP001186974">
    <property type="component" value="Unassembled WGS sequence"/>
</dbReference>
<organism evidence="1 2">
    <name type="scientific">Coniosporium uncinatum</name>
    <dbReference type="NCBI Taxonomy" id="93489"/>
    <lineage>
        <taxon>Eukaryota</taxon>
        <taxon>Fungi</taxon>
        <taxon>Dikarya</taxon>
        <taxon>Ascomycota</taxon>
        <taxon>Pezizomycotina</taxon>
        <taxon>Dothideomycetes</taxon>
        <taxon>Dothideomycetes incertae sedis</taxon>
        <taxon>Coniosporium</taxon>
    </lineage>
</organism>
<accession>A0ACC3D8C8</accession>
<keyword evidence="2" id="KW-1185">Reference proteome</keyword>
<gene>
    <name evidence="1" type="ORF">LTS18_000586</name>
</gene>
<protein>
    <submittedName>
        <fullName evidence="1">Uncharacterized protein</fullName>
    </submittedName>
</protein>
<name>A0ACC3D8C8_9PEZI</name>